<comment type="catalytic activity">
    <reaction evidence="10 12">
        <text>O-phospho-L-threonyl-[protein] + H2O = L-threonyl-[protein] + phosphate</text>
        <dbReference type="Rhea" id="RHEA:47004"/>
        <dbReference type="Rhea" id="RHEA-COMP:11060"/>
        <dbReference type="Rhea" id="RHEA-COMP:11605"/>
        <dbReference type="ChEBI" id="CHEBI:15377"/>
        <dbReference type="ChEBI" id="CHEBI:30013"/>
        <dbReference type="ChEBI" id="CHEBI:43474"/>
        <dbReference type="ChEBI" id="CHEBI:61977"/>
        <dbReference type="EC" id="3.1.3.16"/>
    </reaction>
</comment>
<evidence type="ECO:0000313" key="16">
    <source>
        <dbReference type="Proteomes" id="UP001321760"/>
    </source>
</evidence>
<keyword evidence="3 12" id="KW-0479">Metal-binding</keyword>
<evidence type="ECO:0000256" key="8">
    <source>
        <dbReference type="ARBA" id="ARBA00023242"/>
    </source>
</evidence>
<evidence type="ECO:0000256" key="9">
    <source>
        <dbReference type="ARBA" id="ARBA00047761"/>
    </source>
</evidence>
<dbReference type="Gene3D" id="1.25.40.820">
    <property type="match status" value="1"/>
</dbReference>
<feature type="region of interest" description="Disordered" evidence="13">
    <location>
        <begin position="1"/>
        <end position="43"/>
    </location>
</feature>
<comment type="catalytic activity">
    <reaction evidence="9 12">
        <text>O-phospho-L-seryl-[protein] + H2O = L-seryl-[protein] + phosphate</text>
        <dbReference type="Rhea" id="RHEA:20629"/>
        <dbReference type="Rhea" id="RHEA-COMP:9863"/>
        <dbReference type="Rhea" id="RHEA-COMP:11604"/>
        <dbReference type="ChEBI" id="CHEBI:15377"/>
        <dbReference type="ChEBI" id="CHEBI:29999"/>
        <dbReference type="ChEBI" id="CHEBI:43474"/>
        <dbReference type="ChEBI" id="CHEBI:83421"/>
        <dbReference type="EC" id="3.1.3.16"/>
    </reaction>
</comment>
<protein>
    <recommendedName>
        <fullName evidence="12">RNA polymerase II subunit B1 CTD phosphatase RPAP2 homolog</fullName>
        <ecNumber evidence="12">3.1.3.16</ecNumber>
    </recommendedName>
</protein>
<reference evidence="15" key="2">
    <citation type="submission" date="2023-05" db="EMBL/GenBank/DDBJ databases">
        <authorList>
            <consortium name="Lawrence Berkeley National Laboratory"/>
            <person name="Steindorff A."/>
            <person name="Hensen N."/>
            <person name="Bonometti L."/>
            <person name="Westerberg I."/>
            <person name="Brannstrom I.O."/>
            <person name="Guillou S."/>
            <person name="Cros-Aarteil S."/>
            <person name="Calhoun S."/>
            <person name="Haridas S."/>
            <person name="Kuo A."/>
            <person name="Mondo S."/>
            <person name="Pangilinan J."/>
            <person name="Riley R."/>
            <person name="Labutti K."/>
            <person name="Andreopoulos B."/>
            <person name="Lipzen A."/>
            <person name="Chen C."/>
            <person name="Yanf M."/>
            <person name="Daum C."/>
            <person name="Ng V."/>
            <person name="Clum A."/>
            <person name="Ohm R."/>
            <person name="Martin F."/>
            <person name="Silar P."/>
            <person name="Natvig D."/>
            <person name="Lalanne C."/>
            <person name="Gautier V."/>
            <person name="Ament-Velasquez S.L."/>
            <person name="Kruys A."/>
            <person name="Hutchinson M.I."/>
            <person name="Powell A.J."/>
            <person name="Barry K."/>
            <person name="Miller A.N."/>
            <person name="Grigoriev I.V."/>
            <person name="Debuchy R."/>
            <person name="Gladieux P."/>
            <person name="Thoren M.H."/>
            <person name="Johannesson H."/>
        </authorList>
    </citation>
    <scope>NUCLEOTIDE SEQUENCE</scope>
    <source>
        <strain evidence="15">PSN243</strain>
    </source>
</reference>
<feature type="compositionally biased region" description="Basic and acidic residues" evidence="13">
    <location>
        <begin position="267"/>
        <end position="277"/>
    </location>
</feature>
<evidence type="ECO:0000256" key="2">
    <source>
        <dbReference type="ARBA" id="ARBA00005676"/>
    </source>
</evidence>
<evidence type="ECO:0000256" key="13">
    <source>
        <dbReference type="SAM" id="MobiDB-lite"/>
    </source>
</evidence>
<comment type="function">
    <text evidence="12">Putative RNA polymerase II subunit B1 C-terminal domain (CTD) phosphatase involved in RNA polymerase II transcription regulation.</text>
</comment>
<feature type="domain" description="RTR1-type" evidence="14">
    <location>
        <begin position="101"/>
        <end position="180"/>
    </location>
</feature>
<accession>A0AAV9GCN8</accession>
<dbReference type="Pfam" id="PF04181">
    <property type="entry name" value="RPAP2_Rtr1"/>
    <property type="match status" value="1"/>
</dbReference>
<evidence type="ECO:0000313" key="15">
    <source>
        <dbReference type="EMBL" id="KAK4444937.1"/>
    </source>
</evidence>
<proteinExistence type="inferred from homology"/>
<keyword evidence="4 12" id="KW-0863">Zinc-finger</keyword>
<dbReference type="InterPro" id="IPR007308">
    <property type="entry name" value="Rtr1/RPAP2_dom"/>
</dbReference>
<evidence type="ECO:0000256" key="1">
    <source>
        <dbReference type="ARBA" id="ARBA00004123"/>
    </source>
</evidence>
<evidence type="ECO:0000256" key="4">
    <source>
        <dbReference type="ARBA" id="ARBA00022771"/>
    </source>
</evidence>
<feature type="region of interest" description="Disordered" evidence="13">
    <location>
        <begin position="191"/>
        <end position="307"/>
    </location>
</feature>
<dbReference type="InterPro" id="IPR039693">
    <property type="entry name" value="Rtr1/RPAP2"/>
</dbReference>
<dbReference type="GO" id="GO:0005634">
    <property type="term" value="C:nucleus"/>
    <property type="evidence" value="ECO:0007669"/>
    <property type="project" value="UniProtKB-SubCell"/>
</dbReference>
<evidence type="ECO:0000256" key="10">
    <source>
        <dbReference type="ARBA" id="ARBA00048336"/>
    </source>
</evidence>
<dbReference type="GO" id="GO:0005737">
    <property type="term" value="C:cytoplasm"/>
    <property type="evidence" value="ECO:0007669"/>
    <property type="project" value="TreeGrafter"/>
</dbReference>
<dbReference type="GO" id="GO:0043175">
    <property type="term" value="F:RNA polymerase core enzyme binding"/>
    <property type="evidence" value="ECO:0007669"/>
    <property type="project" value="UniProtKB-UniRule"/>
</dbReference>
<dbReference type="PROSITE" id="PS51479">
    <property type="entry name" value="ZF_RTR1"/>
    <property type="match status" value="1"/>
</dbReference>
<gene>
    <name evidence="15" type="ORF">QBC34DRAFT_414320</name>
</gene>
<organism evidence="15 16">
    <name type="scientific">Podospora aff. communis PSN243</name>
    <dbReference type="NCBI Taxonomy" id="3040156"/>
    <lineage>
        <taxon>Eukaryota</taxon>
        <taxon>Fungi</taxon>
        <taxon>Dikarya</taxon>
        <taxon>Ascomycota</taxon>
        <taxon>Pezizomycotina</taxon>
        <taxon>Sordariomycetes</taxon>
        <taxon>Sordariomycetidae</taxon>
        <taxon>Sordariales</taxon>
        <taxon>Podosporaceae</taxon>
        <taxon>Podospora</taxon>
    </lineage>
</organism>
<evidence type="ECO:0000256" key="11">
    <source>
        <dbReference type="PROSITE-ProRule" id="PRU00812"/>
    </source>
</evidence>
<evidence type="ECO:0000259" key="14">
    <source>
        <dbReference type="PROSITE" id="PS51479"/>
    </source>
</evidence>
<dbReference type="GO" id="GO:0008270">
    <property type="term" value="F:zinc ion binding"/>
    <property type="evidence" value="ECO:0007669"/>
    <property type="project" value="UniProtKB-KW"/>
</dbReference>
<keyword evidence="7 12" id="KW-0904">Protein phosphatase</keyword>
<reference evidence="15" key="1">
    <citation type="journal article" date="2023" name="Mol. Phylogenet. Evol.">
        <title>Genome-scale phylogeny and comparative genomics of the fungal order Sordariales.</title>
        <authorList>
            <person name="Hensen N."/>
            <person name="Bonometti L."/>
            <person name="Westerberg I."/>
            <person name="Brannstrom I.O."/>
            <person name="Guillou S."/>
            <person name="Cros-Aarteil S."/>
            <person name="Calhoun S."/>
            <person name="Haridas S."/>
            <person name="Kuo A."/>
            <person name="Mondo S."/>
            <person name="Pangilinan J."/>
            <person name="Riley R."/>
            <person name="LaButti K."/>
            <person name="Andreopoulos B."/>
            <person name="Lipzen A."/>
            <person name="Chen C."/>
            <person name="Yan M."/>
            <person name="Daum C."/>
            <person name="Ng V."/>
            <person name="Clum A."/>
            <person name="Steindorff A."/>
            <person name="Ohm R.A."/>
            <person name="Martin F."/>
            <person name="Silar P."/>
            <person name="Natvig D.O."/>
            <person name="Lalanne C."/>
            <person name="Gautier V."/>
            <person name="Ament-Velasquez S.L."/>
            <person name="Kruys A."/>
            <person name="Hutchinson M.I."/>
            <person name="Powell A.J."/>
            <person name="Barry K."/>
            <person name="Miller A.N."/>
            <person name="Grigoriev I.V."/>
            <person name="Debuchy R."/>
            <person name="Gladieux P."/>
            <person name="Hiltunen Thoren M."/>
            <person name="Johannesson H."/>
        </authorList>
    </citation>
    <scope>NUCLEOTIDE SEQUENCE</scope>
    <source>
        <strain evidence="15">PSN243</strain>
    </source>
</reference>
<dbReference type="InterPro" id="IPR038534">
    <property type="entry name" value="Rtr1/RPAP2_sf"/>
</dbReference>
<dbReference type="GO" id="GO:0008420">
    <property type="term" value="F:RNA polymerase II CTD heptapeptide repeat phosphatase activity"/>
    <property type="evidence" value="ECO:0007669"/>
    <property type="project" value="UniProtKB-UniRule"/>
</dbReference>
<comment type="similarity">
    <text evidence="2 11 12">Belongs to the RPAP2 family.</text>
</comment>
<feature type="compositionally biased region" description="Pro residues" evidence="13">
    <location>
        <begin position="31"/>
        <end position="41"/>
    </location>
</feature>
<comment type="subcellular location">
    <subcellularLocation>
        <location evidence="1 12">Nucleus</location>
    </subcellularLocation>
</comment>
<dbReference type="PANTHER" id="PTHR14732">
    <property type="entry name" value="RNA POLYMERASE II SUBUNIT B1 CTD PHOSPHATASE RPAP2-RELATED"/>
    <property type="match status" value="1"/>
</dbReference>
<dbReference type="EMBL" id="MU865971">
    <property type="protein sequence ID" value="KAK4444937.1"/>
    <property type="molecule type" value="Genomic_DNA"/>
</dbReference>
<evidence type="ECO:0000256" key="3">
    <source>
        <dbReference type="ARBA" id="ARBA00022723"/>
    </source>
</evidence>
<dbReference type="Proteomes" id="UP001321760">
    <property type="component" value="Unassembled WGS sequence"/>
</dbReference>
<keyword evidence="16" id="KW-1185">Reference proteome</keyword>
<dbReference type="PANTHER" id="PTHR14732:SF0">
    <property type="entry name" value="RNA POLYMERASE II SUBUNIT B1 CTD PHOSPHATASE RPAP2-RELATED"/>
    <property type="match status" value="1"/>
</dbReference>
<evidence type="ECO:0000256" key="6">
    <source>
        <dbReference type="ARBA" id="ARBA00022833"/>
    </source>
</evidence>
<feature type="compositionally biased region" description="Basic and acidic residues" evidence="13">
    <location>
        <begin position="209"/>
        <end position="246"/>
    </location>
</feature>
<sequence>MSGPAVTAPAPTSSQTPKGILKKPKSAPGASAPPPSEPTPLPLEQQIAIQQAKLLLQQRGEDIKPPVSLDTFERLSQFPVTRGASINAASPSPEDAREFIEAVQDFLPREYQDLIEERNCLGNCGYALCPRPRRKFKGEFKILSSGIAKVADLNMWCSDDCARRALFIKVQLDNPSYVKKNGQQVVKIELDGESKHSNRRQAPKNGAAKADESELAKSMERLEIDKRTQTTRDKTALAVERGDARRPAQQVEVTIREKSTTAPAKAPDLDGDAHLMVEGHNPTFGTGKDEAGSDSDDDEYLPSAIRL</sequence>
<evidence type="ECO:0000256" key="5">
    <source>
        <dbReference type="ARBA" id="ARBA00022801"/>
    </source>
</evidence>
<keyword evidence="5 12" id="KW-0378">Hydrolase</keyword>
<evidence type="ECO:0000256" key="12">
    <source>
        <dbReference type="RuleBase" id="RU367080"/>
    </source>
</evidence>
<keyword evidence="8 12" id="KW-0539">Nucleus</keyword>
<dbReference type="AlphaFoldDB" id="A0AAV9GCN8"/>
<dbReference type="EC" id="3.1.3.16" evidence="12"/>
<name>A0AAV9GCN8_9PEZI</name>
<comment type="caution">
    <text evidence="15">The sequence shown here is derived from an EMBL/GenBank/DDBJ whole genome shotgun (WGS) entry which is preliminary data.</text>
</comment>
<evidence type="ECO:0000256" key="7">
    <source>
        <dbReference type="ARBA" id="ARBA00022912"/>
    </source>
</evidence>
<keyword evidence="6 12" id="KW-0862">Zinc</keyword>